<comment type="caution">
    <text evidence="1">The sequence shown here is derived from an EMBL/GenBank/DDBJ whole genome shotgun (WGS) entry which is preliminary data.</text>
</comment>
<keyword evidence="2" id="KW-1185">Reference proteome</keyword>
<protein>
    <submittedName>
        <fullName evidence="1">Uncharacterized protein</fullName>
    </submittedName>
</protein>
<dbReference type="RefSeq" id="WP_253649226.1">
    <property type="nucleotide sequence ID" value="NZ_BAAAMO010000014.1"/>
</dbReference>
<proteinExistence type="predicted"/>
<organism evidence="1 2">
    <name type="scientific">Williamsia deligens</name>
    <dbReference type="NCBI Taxonomy" id="321325"/>
    <lineage>
        <taxon>Bacteria</taxon>
        <taxon>Bacillati</taxon>
        <taxon>Actinomycetota</taxon>
        <taxon>Actinomycetes</taxon>
        <taxon>Mycobacteriales</taxon>
        <taxon>Nocardiaceae</taxon>
        <taxon>Williamsia</taxon>
    </lineage>
</organism>
<evidence type="ECO:0000313" key="2">
    <source>
        <dbReference type="Proteomes" id="UP001597068"/>
    </source>
</evidence>
<sequence>MTGTLASLRDWIRDQVHEIRHLAPHAVLAPAKCTPVGHVLDADLPDPEAIAPCEWTIAGERVCDDPADWAIRLHVHVPFVWLLCDHHLEYLKQLWLDDFAKWPDPLRCAICGHEFRMLKDAIVSEARL</sequence>
<dbReference type="Proteomes" id="UP001597068">
    <property type="component" value="Unassembled WGS sequence"/>
</dbReference>
<name>A0ABW3GH68_9NOCA</name>
<reference evidence="2" key="1">
    <citation type="journal article" date="2019" name="Int. J. Syst. Evol. Microbiol.">
        <title>The Global Catalogue of Microorganisms (GCM) 10K type strain sequencing project: providing services to taxonomists for standard genome sequencing and annotation.</title>
        <authorList>
            <consortium name="The Broad Institute Genomics Platform"/>
            <consortium name="The Broad Institute Genome Sequencing Center for Infectious Disease"/>
            <person name="Wu L."/>
            <person name="Ma J."/>
        </authorList>
    </citation>
    <scope>NUCLEOTIDE SEQUENCE [LARGE SCALE GENOMIC DNA]</scope>
    <source>
        <strain evidence="2">CCUG 50873</strain>
    </source>
</reference>
<accession>A0ABW3GH68</accession>
<evidence type="ECO:0000313" key="1">
    <source>
        <dbReference type="EMBL" id="MFD0928136.1"/>
    </source>
</evidence>
<dbReference type="EMBL" id="JBHTIL010000009">
    <property type="protein sequence ID" value="MFD0928136.1"/>
    <property type="molecule type" value="Genomic_DNA"/>
</dbReference>
<gene>
    <name evidence="1" type="ORF">ACFQ04_20575</name>
</gene>